<proteinExistence type="inferred from homology"/>
<comment type="cofactor">
    <cofactor evidence="11">
        <name>Ca(2+)</name>
        <dbReference type="ChEBI" id="CHEBI:29108"/>
    </cofactor>
    <text evidence="11">Binds 1 Ca(2+) ion per subunit.</text>
</comment>
<evidence type="ECO:0000313" key="17">
    <source>
        <dbReference type="Proteomes" id="UP000551758"/>
    </source>
</evidence>
<organism evidence="16 17">
    <name type="scientific">Diceros bicornis minor</name>
    <name type="common">South-central black rhinoceros</name>
    <dbReference type="NCBI Taxonomy" id="77932"/>
    <lineage>
        <taxon>Eukaryota</taxon>
        <taxon>Metazoa</taxon>
        <taxon>Chordata</taxon>
        <taxon>Craniata</taxon>
        <taxon>Vertebrata</taxon>
        <taxon>Euteleostomi</taxon>
        <taxon>Mammalia</taxon>
        <taxon>Eutheria</taxon>
        <taxon>Laurasiatheria</taxon>
        <taxon>Perissodactyla</taxon>
        <taxon>Rhinocerotidae</taxon>
        <taxon>Diceros</taxon>
    </lineage>
</organism>
<comment type="catalytic activity">
    <reaction evidence="5">
        <text>1-hexadecanoyl-2-(9Z-octadecenoyl)-sn-glycero-3-phospho-(1'-sn-glycerol) + H2O = 1-hexadecanoyl-sn-glycero-3-phospho-(1'-sn-glycerol) + (9Z)-octadecenoate + H(+)</text>
        <dbReference type="Rhea" id="RHEA:40919"/>
        <dbReference type="ChEBI" id="CHEBI:15377"/>
        <dbReference type="ChEBI" id="CHEBI:15378"/>
        <dbReference type="ChEBI" id="CHEBI:30823"/>
        <dbReference type="ChEBI" id="CHEBI:72841"/>
        <dbReference type="ChEBI" id="CHEBI:75158"/>
    </reaction>
    <physiologicalReaction direction="left-to-right" evidence="5">
        <dbReference type="Rhea" id="RHEA:40920"/>
    </physiologicalReaction>
</comment>
<gene>
    <name evidence="16" type="ORF">HPG69_004565</name>
</gene>
<keyword evidence="3 14" id="KW-0964">Secreted</keyword>
<evidence type="ECO:0000256" key="6">
    <source>
        <dbReference type="ARBA" id="ARBA00048221"/>
    </source>
</evidence>
<dbReference type="GO" id="GO:0005576">
    <property type="term" value="C:extracellular region"/>
    <property type="evidence" value="ECO:0007669"/>
    <property type="project" value="UniProtKB-SubCell"/>
</dbReference>
<feature type="active site" evidence="10">
    <location>
        <position position="135"/>
    </location>
</feature>
<evidence type="ECO:0000256" key="13">
    <source>
        <dbReference type="RuleBase" id="RU003654"/>
    </source>
</evidence>
<dbReference type="GO" id="GO:0005509">
    <property type="term" value="F:calcium ion binding"/>
    <property type="evidence" value="ECO:0007669"/>
    <property type="project" value="InterPro"/>
</dbReference>
<dbReference type="InterPro" id="IPR036444">
    <property type="entry name" value="PLipase_A2_dom_sf"/>
</dbReference>
<dbReference type="AlphaFoldDB" id="A0A7J7F9G3"/>
<comment type="catalytic activity">
    <reaction evidence="7">
        <text>1,2-dihexadecanoyl-sn-glycero-3-phosphocholine + H2O = 1-hexadecanoyl-sn-glycero-3-phosphocholine + hexadecanoate + H(+)</text>
        <dbReference type="Rhea" id="RHEA:41223"/>
        <dbReference type="ChEBI" id="CHEBI:7896"/>
        <dbReference type="ChEBI" id="CHEBI:15377"/>
        <dbReference type="ChEBI" id="CHEBI:15378"/>
        <dbReference type="ChEBI" id="CHEBI:72998"/>
        <dbReference type="ChEBI" id="CHEBI:72999"/>
    </reaction>
    <physiologicalReaction direction="left-to-right" evidence="7">
        <dbReference type="Rhea" id="RHEA:41224"/>
    </physiologicalReaction>
</comment>
<protein>
    <recommendedName>
        <fullName evidence="14">Phospholipase A2</fullName>
        <ecNumber evidence="14">3.1.1.4</ecNumber>
    </recommendedName>
</protein>
<feature type="binding site" evidence="11">
    <location>
        <position position="74"/>
    </location>
    <ligand>
        <name>Ca(2+)</name>
        <dbReference type="ChEBI" id="CHEBI:29108"/>
    </ligand>
</feature>
<evidence type="ECO:0000256" key="4">
    <source>
        <dbReference type="ARBA" id="ARBA00023157"/>
    </source>
</evidence>
<dbReference type="PROSITE" id="PS00118">
    <property type="entry name" value="PA2_HIS"/>
    <property type="match status" value="1"/>
</dbReference>
<dbReference type="EMBL" id="JACDTQ010000948">
    <property type="protein sequence ID" value="KAF5924693.1"/>
    <property type="molecule type" value="Genomic_DNA"/>
</dbReference>
<dbReference type="GO" id="GO:0005543">
    <property type="term" value="F:phospholipid binding"/>
    <property type="evidence" value="ECO:0007669"/>
    <property type="project" value="TreeGrafter"/>
</dbReference>
<comment type="catalytic activity">
    <reaction evidence="6">
        <text>N-hexadecanoyl-1,2-di-(9Z-octadecenoyl)-sn-glycero-3-phosphoethanolamine + H2O = N-hexadecanoyl-1-(9Z-octadecenoyl)-sn-glycero-3-phosphoethanolamine + (9Z)-octadecenoate + H(+)</text>
        <dbReference type="Rhea" id="RHEA:45424"/>
        <dbReference type="ChEBI" id="CHEBI:15377"/>
        <dbReference type="ChEBI" id="CHEBI:15378"/>
        <dbReference type="ChEBI" id="CHEBI:30823"/>
        <dbReference type="ChEBI" id="CHEBI:78097"/>
        <dbReference type="ChEBI" id="CHEBI:85217"/>
    </reaction>
    <physiologicalReaction direction="left-to-right" evidence="6">
        <dbReference type="Rhea" id="RHEA:45425"/>
    </physiologicalReaction>
</comment>
<feature type="disulfide bond" evidence="12">
    <location>
        <begin position="71"/>
        <end position="87"/>
    </location>
</feature>
<feature type="binding site" evidence="11">
    <location>
        <position position="70"/>
    </location>
    <ligand>
        <name>Ca(2+)</name>
        <dbReference type="ChEBI" id="CHEBI:29108"/>
    </ligand>
</feature>
<feature type="disulfide bond" evidence="12">
    <location>
        <begin position="120"/>
        <end position="132"/>
    </location>
</feature>
<keyword evidence="11" id="KW-0479">Metal-binding</keyword>
<dbReference type="EC" id="3.1.1.4" evidence="14"/>
<dbReference type="SMART" id="SM00085">
    <property type="entry name" value="PA2c"/>
    <property type="match status" value="1"/>
</dbReference>
<keyword evidence="14" id="KW-0378">Hydrolase</keyword>
<dbReference type="InterPro" id="IPR001211">
    <property type="entry name" value="PLA2"/>
</dbReference>
<dbReference type="Proteomes" id="UP000551758">
    <property type="component" value="Unassembled WGS sequence"/>
</dbReference>
<evidence type="ECO:0000256" key="5">
    <source>
        <dbReference type="ARBA" id="ARBA00048015"/>
    </source>
</evidence>
<keyword evidence="17" id="KW-1185">Reference proteome</keyword>
<evidence type="ECO:0000256" key="12">
    <source>
        <dbReference type="PIRSR" id="PIRSR601211-3"/>
    </source>
</evidence>
<dbReference type="PROSITE" id="PS00119">
    <property type="entry name" value="PA2_ASP"/>
    <property type="match status" value="1"/>
</dbReference>
<feature type="disulfide bond" evidence="12">
    <location>
        <begin position="86"/>
        <end position="141"/>
    </location>
</feature>
<evidence type="ECO:0000259" key="15">
    <source>
        <dbReference type="SMART" id="SM00085"/>
    </source>
</evidence>
<dbReference type="Gene3D" id="1.20.90.10">
    <property type="entry name" value="Phospholipase A2 domain"/>
    <property type="match status" value="1"/>
</dbReference>
<dbReference type="InterPro" id="IPR033112">
    <property type="entry name" value="PLA2_Asp_AS"/>
</dbReference>
<feature type="binding site" evidence="11">
    <location>
        <position position="72"/>
    </location>
    <ligand>
        <name>Ca(2+)</name>
        <dbReference type="ChEBI" id="CHEBI:29108"/>
    </ligand>
</feature>
<dbReference type="InterPro" id="IPR033113">
    <property type="entry name" value="PLA2_histidine"/>
</dbReference>
<evidence type="ECO:0000256" key="9">
    <source>
        <dbReference type="ARBA" id="ARBA00049039"/>
    </source>
</evidence>
<dbReference type="PANTHER" id="PTHR11716">
    <property type="entry name" value="PHOSPHOLIPASE A2 FAMILY MEMBER"/>
    <property type="match status" value="1"/>
</dbReference>
<evidence type="ECO:0000256" key="10">
    <source>
        <dbReference type="PIRSR" id="PIRSR601211-1"/>
    </source>
</evidence>
<comment type="catalytic activity">
    <reaction evidence="14">
        <text>a 1,2-diacyl-sn-glycero-3-phosphocholine + H2O = a 1-acyl-sn-glycero-3-phosphocholine + a fatty acid + H(+)</text>
        <dbReference type="Rhea" id="RHEA:15801"/>
        <dbReference type="ChEBI" id="CHEBI:15377"/>
        <dbReference type="ChEBI" id="CHEBI:15378"/>
        <dbReference type="ChEBI" id="CHEBI:28868"/>
        <dbReference type="ChEBI" id="CHEBI:57643"/>
        <dbReference type="ChEBI" id="CHEBI:58168"/>
        <dbReference type="EC" id="3.1.1.4"/>
    </reaction>
</comment>
<dbReference type="GO" id="GO:0050482">
    <property type="term" value="P:arachidonate secretion"/>
    <property type="evidence" value="ECO:0007669"/>
    <property type="project" value="InterPro"/>
</dbReference>
<evidence type="ECO:0000256" key="2">
    <source>
        <dbReference type="ARBA" id="ARBA00007056"/>
    </source>
</evidence>
<keyword evidence="4 12" id="KW-1015">Disulfide bond</keyword>
<dbReference type="FunFam" id="1.20.90.10:FF:000001">
    <property type="entry name" value="Basic phospholipase A2 homolog"/>
    <property type="match status" value="1"/>
</dbReference>
<evidence type="ECO:0000256" key="8">
    <source>
        <dbReference type="ARBA" id="ARBA00048699"/>
    </source>
</evidence>
<feature type="disulfide bond" evidence="12">
    <location>
        <begin position="92"/>
        <end position="168"/>
    </location>
</feature>
<dbReference type="CDD" id="cd00125">
    <property type="entry name" value="PLA2c"/>
    <property type="match status" value="1"/>
</dbReference>
<name>A0A7J7F9G3_DICBM</name>
<dbReference type="GO" id="GO:0042130">
    <property type="term" value="P:negative regulation of T cell proliferation"/>
    <property type="evidence" value="ECO:0007669"/>
    <property type="project" value="TreeGrafter"/>
</dbReference>
<comment type="catalytic activity">
    <reaction evidence="8">
        <text>1-hexadecanoyl-2-(9Z-octadecenoyl)-sn-glycero-3-phosphocholine + H2O = 1-hexadecanoyl-sn-glycero-3-phosphocholine + (9Z)-octadecenoate + H(+)</text>
        <dbReference type="Rhea" id="RHEA:38779"/>
        <dbReference type="ChEBI" id="CHEBI:15377"/>
        <dbReference type="ChEBI" id="CHEBI:15378"/>
        <dbReference type="ChEBI" id="CHEBI:30823"/>
        <dbReference type="ChEBI" id="CHEBI:72998"/>
        <dbReference type="ChEBI" id="CHEBI:73001"/>
    </reaction>
    <physiologicalReaction direction="left-to-right" evidence="8">
        <dbReference type="Rhea" id="RHEA:38780"/>
    </physiologicalReaction>
</comment>
<dbReference type="InterPro" id="IPR016090">
    <property type="entry name" value="PLA2-like_dom"/>
</dbReference>
<evidence type="ECO:0000256" key="3">
    <source>
        <dbReference type="ARBA" id="ARBA00022525"/>
    </source>
</evidence>
<evidence type="ECO:0000256" key="14">
    <source>
        <dbReference type="RuleBase" id="RU361236"/>
    </source>
</evidence>
<sequence length="168" mass="19100">MEVPLLCALVVFAGRAEVPGLWPEIHVLSLLLGSLAGVIPTQGGILNLNKMVHQVTGKIPFFSYWPYGCYCGLGGRGQPKDATDWCCHAHDCCYGHLRHHGCRKHTDHYNYVFSHGDIQCSDKGSWCEQQLCACDKEVAFCLQRNLDSYQKHLRYYWWPHCKGKKPMC</sequence>
<feature type="disulfide bond" evidence="12">
    <location>
        <begin position="102"/>
        <end position="127"/>
    </location>
</feature>
<feature type="active site" evidence="10">
    <location>
        <position position="90"/>
    </location>
</feature>
<feature type="domain" description="Phospholipase A2-like central" evidence="15">
    <location>
        <begin position="44"/>
        <end position="162"/>
    </location>
</feature>
<comment type="catalytic activity">
    <reaction evidence="9">
        <text>1-hexadecanoyl-2-(9Z,12Z-octadecadienoyl)-sn-glycero-3-phosphoethanolamine + H2O = 1-hexadecanoyl-sn-glycero-3-phosphoethanolamine + (9Z,12Z)-octadecadienoate + H(+)</text>
        <dbReference type="Rhea" id="RHEA:40815"/>
        <dbReference type="ChEBI" id="CHEBI:15377"/>
        <dbReference type="ChEBI" id="CHEBI:15378"/>
        <dbReference type="ChEBI" id="CHEBI:30245"/>
        <dbReference type="ChEBI" id="CHEBI:73004"/>
        <dbReference type="ChEBI" id="CHEBI:73008"/>
    </reaction>
    <physiologicalReaction direction="left-to-right" evidence="9">
        <dbReference type="Rhea" id="RHEA:40816"/>
    </physiologicalReaction>
</comment>
<dbReference type="GO" id="GO:0006644">
    <property type="term" value="P:phospholipid metabolic process"/>
    <property type="evidence" value="ECO:0007669"/>
    <property type="project" value="InterPro"/>
</dbReference>
<dbReference type="PANTHER" id="PTHR11716:SF57">
    <property type="entry name" value="GROUP IID SECRETORY PHOSPHOLIPASE A2"/>
    <property type="match status" value="1"/>
</dbReference>
<accession>A0A7J7F9G3</accession>
<evidence type="ECO:0000256" key="1">
    <source>
        <dbReference type="ARBA" id="ARBA00004613"/>
    </source>
</evidence>
<dbReference type="GO" id="GO:0047498">
    <property type="term" value="F:calcium-dependent phospholipase A2 activity"/>
    <property type="evidence" value="ECO:0007669"/>
    <property type="project" value="TreeGrafter"/>
</dbReference>
<dbReference type="SUPFAM" id="SSF48619">
    <property type="entry name" value="Phospholipase A2, PLA2"/>
    <property type="match status" value="1"/>
</dbReference>
<keyword evidence="11 14" id="KW-0106">Calcium</keyword>
<feature type="disulfide bond" evidence="12">
    <location>
        <begin position="93"/>
        <end position="134"/>
    </location>
</feature>
<evidence type="ECO:0000256" key="11">
    <source>
        <dbReference type="PIRSR" id="PIRSR601211-2"/>
    </source>
</evidence>
<comment type="subcellular location">
    <subcellularLocation>
        <location evidence="1 14">Secreted</location>
    </subcellularLocation>
</comment>
<comment type="caution">
    <text evidence="16">The sequence shown here is derived from an EMBL/GenBank/DDBJ whole genome shotgun (WGS) entry which is preliminary data.</text>
</comment>
<evidence type="ECO:0000313" key="16">
    <source>
        <dbReference type="EMBL" id="KAF5924693.1"/>
    </source>
</evidence>
<keyword evidence="14" id="KW-0443">Lipid metabolism</keyword>
<dbReference type="GO" id="GO:0016042">
    <property type="term" value="P:lipid catabolic process"/>
    <property type="evidence" value="ECO:0007669"/>
    <property type="project" value="InterPro"/>
</dbReference>
<dbReference type="Pfam" id="PF00068">
    <property type="entry name" value="Phospholip_A2_1"/>
    <property type="match status" value="1"/>
</dbReference>
<comment type="similarity">
    <text evidence="2 13">Belongs to the phospholipase A2 family.</text>
</comment>
<dbReference type="PRINTS" id="PR00389">
    <property type="entry name" value="PHPHLIPASEA2"/>
</dbReference>
<feature type="binding site" evidence="11">
    <location>
        <position position="91"/>
    </location>
    <ligand>
        <name>Ca(2+)</name>
        <dbReference type="ChEBI" id="CHEBI:29108"/>
    </ligand>
</feature>
<evidence type="ECO:0000256" key="7">
    <source>
        <dbReference type="ARBA" id="ARBA00048227"/>
    </source>
</evidence>
<reference evidence="16 17" key="1">
    <citation type="journal article" date="2020" name="Mol. Biol. Evol.">
        <title>Interspecific Gene Flow and the Evolution of Specialization in Black and White Rhinoceros.</title>
        <authorList>
            <person name="Moodley Y."/>
            <person name="Westbury M.V."/>
            <person name="Russo I.M."/>
            <person name="Gopalakrishnan S."/>
            <person name="Rakotoarivelo A."/>
            <person name="Olsen R.A."/>
            <person name="Prost S."/>
            <person name="Tunstall T."/>
            <person name="Ryder O.A."/>
            <person name="Dalen L."/>
            <person name="Bruford M.W."/>
        </authorList>
    </citation>
    <scope>NUCLEOTIDE SEQUENCE [LARGE SCALE GENOMIC DNA]</scope>
    <source>
        <strain evidence="16">SBR-YM</strain>
        <tissue evidence="16">Skin</tissue>
    </source>
</reference>